<dbReference type="SUPFAM" id="SSF53187">
    <property type="entry name" value="Zn-dependent exopeptidases"/>
    <property type="match status" value="1"/>
</dbReference>
<comment type="caution">
    <text evidence="2">The sequence shown here is derived from an EMBL/GenBank/DDBJ whole genome shotgun (WGS) entry which is preliminary data.</text>
</comment>
<dbReference type="InterPro" id="IPR011650">
    <property type="entry name" value="Peptidase_M20_dimer"/>
</dbReference>
<dbReference type="Gene3D" id="3.40.630.10">
    <property type="entry name" value="Zn peptidases"/>
    <property type="match status" value="1"/>
</dbReference>
<proteinExistence type="predicted"/>
<dbReference type="SUPFAM" id="SSF55031">
    <property type="entry name" value="Bacterial exopeptidase dimerisation domain"/>
    <property type="match status" value="1"/>
</dbReference>
<reference evidence="2 3" key="1">
    <citation type="submission" date="2022-06" db="EMBL/GenBank/DDBJ databases">
        <title>Isolation of gut microbiota from human fecal samples.</title>
        <authorList>
            <person name="Pamer E.G."/>
            <person name="Barat B."/>
            <person name="Waligurski E."/>
            <person name="Medina S."/>
            <person name="Paddock L."/>
            <person name="Mostad J."/>
        </authorList>
    </citation>
    <scope>NUCLEOTIDE SEQUENCE [LARGE SCALE GENOMIC DNA]</scope>
    <source>
        <strain evidence="2 3">DFI.7.95</strain>
    </source>
</reference>
<organism evidence="2 3">
    <name type="scientific">Tissierella carlieri</name>
    <dbReference type="NCBI Taxonomy" id="689904"/>
    <lineage>
        <taxon>Bacteria</taxon>
        <taxon>Bacillati</taxon>
        <taxon>Bacillota</taxon>
        <taxon>Tissierellia</taxon>
        <taxon>Tissierellales</taxon>
        <taxon>Tissierellaceae</taxon>
        <taxon>Tissierella</taxon>
    </lineage>
</organism>
<dbReference type="Pfam" id="PF01546">
    <property type="entry name" value="Peptidase_M20"/>
    <property type="match status" value="1"/>
</dbReference>
<dbReference type="InterPro" id="IPR002933">
    <property type="entry name" value="Peptidase_M20"/>
</dbReference>
<evidence type="ECO:0000259" key="1">
    <source>
        <dbReference type="Pfam" id="PF07687"/>
    </source>
</evidence>
<accession>A0ABT1SG36</accession>
<dbReference type="Gene3D" id="3.30.70.360">
    <property type="match status" value="1"/>
</dbReference>
<dbReference type="InterPro" id="IPR017439">
    <property type="entry name" value="Amidohydrolase"/>
</dbReference>
<dbReference type="PIRSF" id="PIRSF005962">
    <property type="entry name" value="Pept_M20D_amidohydro"/>
    <property type="match status" value="1"/>
</dbReference>
<gene>
    <name evidence="2" type="ORF">NE686_20270</name>
</gene>
<dbReference type="PANTHER" id="PTHR11014:SF63">
    <property type="entry name" value="METALLOPEPTIDASE, PUTATIVE (AFU_ORTHOLOGUE AFUA_6G09600)-RELATED"/>
    <property type="match status" value="1"/>
</dbReference>
<keyword evidence="3" id="KW-1185">Reference proteome</keyword>
<dbReference type="NCBIfam" id="TIGR01891">
    <property type="entry name" value="amidohydrolases"/>
    <property type="match status" value="1"/>
</dbReference>
<dbReference type="RefSeq" id="WP_256312915.1">
    <property type="nucleotide sequence ID" value="NZ_JANGAC010000022.1"/>
</dbReference>
<dbReference type="InterPro" id="IPR036264">
    <property type="entry name" value="Bact_exopeptidase_dim_dom"/>
</dbReference>
<feature type="domain" description="Peptidase M20 dimerisation" evidence="1">
    <location>
        <begin position="187"/>
        <end position="284"/>
    </location>
</feature>
<protein>
    <submittedName>
        <fullName evidence="2">Amidohydrolase</fullName>
    </submittedName>
</protein>
<sequence>MDIEKRVDEIFSQLIDIRRDFHMHPELSEQEYRTCDRICEYLNEWGIEYVKGVAETGVVAIIRGKKDGKTVGARADIDALPITELTDIPFKSVNAGVMHACGHDIHTAIHLGVAKTLKEIEDEICGNIKIFFQPAEETIGGAKKMIEEGYLKNPDVEYMLSLHVMPYLDAGEVELKYGKVNAATNEFSIKITGKSSHAAYPDQSVDPIVTAGYIITALQSLVSRNISPLNSVVLTLGQINGGIKNNIIPGEVIMSGTLRTIDPDTRVFAKNRIREITENTAKAYGASAIVEFEEGYPALINNNEVVDVLRQTAESILSKDKVKFKEFPSMGADDFSFFLQDTKGAYYNLGCGNKDKGWTAPIHSEYFMADEECIKIGVLLQTKTLLELLDMF</sequence>
<evidence type="ECO:0000313" key="2">
    <source>
        <dbReference type="EMBL" id="MCQ4925452.1"/>
    </source>
</evidence>
<dbReference type="PANTHER" id="PTHR11014">
    <property type="entry name" value="PEPTIDASE M20 FAMILY MEMBER"/>
    <property type="match status" value="1"/>
</dbReference>
<dbReference type="Proteomes" id="UP001524478">
    <property type="component" value="Unassembled WGS sequence"/>
</dbReference>
<dbReference type="EMBL" id="JANGAC010000022">
    <property type="protein sequence ID" value="MCQ4925452.1"/>
    <property type="molecule type" value="Genomic_DNA"/>
</dbReference>
<dbReference type="Pfam" id="PF07687">
    <property type="entry name" value="M20_dimer"/>
    <property type="match status" value="1"/>
</dbReference>
<name>A0ABT1SG36_9FIRM</name>
<evidence type="ECO:0000313" key="3">
    <source>
        <dbReference type="Proteomes" id="UP001524478"/>
    </source>
</evidence>